<reference evidence="1" key="1">
    <citation type="submission" date="2014-11" db="EMBL/GenBank/DDBJ databases">
        <authorList>
            <person name="Amaro Gonzalez C."/>
        </authorList>
    </citation>
    <scope>NUCLEOTIDE SEQUENCE</scope>
</reference>
<organism evidence="1">
    <name type="scientific">Anguilla anguilla</name>
    <name type="common">European freshwater eel</name>
    <name type="synonym">Muraena anguilla</name>
    <dbReference type="NCBI Taxonomy" id="7936"/>
    <lineage>
        <taxon>Eukaryota</taxon>
        <taxon>Metazoa</taxon>
        <taxon>Chordata</taxon>
        <taxon>Craniata</taxon>
        <taxon>Vertebrata</taxon>
        <taxon>Euteleostomi</taxon>
        <taxon>Actinopterygii</taxon>
        <taxon>Neopterygii</taxon>
        <taxon>Teleostei</taxon>
        <taxon>Anguilliformes</taxon>
        <taxon>Anguillidae</taxon>
        <taxon>Anguilla</taxon>
    </lineage>
</organism>
<name>A0A0E9PBR2_ANGAN</name>
<dbReference type="AlphaFoldDB" id="A0A0E9PBR2"/>
<accession>A0A0E9PBR2</accession>
<protein>
    <submittedName>
        <fullName evidence="1">Uncharacterized protein</fullName>
    </submittedName>
</protein>
<reference evidence="1" key="2">
    <citation type="journal article" date="2015" name="Fish Shellfish Immunol.">
        <title>Early steps in the European eel (Anguilla anguilla)-Vibrio vulnificus interaction in the gills: Role of the RtxA13 toxin.</title>
        <authorList>
            <person name="Callol A."/>
            <person name="Pajuelo D."/>
            <person name="Ebbesson L."/>
            <person name="Teles M."/>
            <person name="MacKenzie S."/>
            <person name="Amaro C."/>
        </authorList>
    </citation>
    <scope>NUCLEOTIDE SEQUENCE</scope>
</reference>
<dbReference type="EMBL" id="GBXM01106613">
    <property type="protein sequence ID" value="JAH01964.1"/>
    <property type="molecule type" value="Transcribed_RNA"/>
</dbReference>
<evidence type="ECO:0000313" key="1">
    <source>
        <dbReference type="EMBL" id="JAH01964.1"/>
    </source>
</evidence>
<sequence>MITILHLSSAKCRGCVRSPRGGMSGVSNELPPEMYYEYVFNTYTTIYVTEGVFCSDGIQLTSQLSWKEPKCQLCIIL</sequence>
<proteinExistence type="predicted"/>